<name>A0A914EIP1_9BILA</name>
<organism evidence="1 2">
    <name type="scientific">Acrobeloides nanus</name>
    <dbReference type="NCBI Taxonomy" id="290746"/>
    <lineage>
        <taxon>Eukaryota</taxon>
        <taxon>Metazoa</taxon>
        <taxon>Ecdysozoa</taxon>
        <taxon>Nematoda</taxon>
        <taxon>Chromadorea</taxon>
        <taxon>Rhabditida</taxon>
        <taxon>Tylenchina</taxon>
        <taxon>Cephalobomorpha</taxon>
        <taxon>Cephaloboidea</taxon>
        <taxon>Cephalobidae</taxon>
        <taxon>Acrobeloides</taxon>
    </lineage>
</organism>
<dbReference type="AlphaFoldDB" id="A0A914EIP1"/>
<proteinExistence type="predicted"/>
<accession>A0A914EIP1</accession>
<sequence length="201" mass="24624">MECENFCEIYLKTFKEANDPEVFFKIIQLDGCFAKNFRNQIKNFEGIQKYRRNSEIEDDEVDEDDEEKGKNTYILKRPDFWTLKIQLELEEVEPLLKDYFYEERSILIGDPIIFYTQRRDWDDLPNTEIISWREAKKRDIKRKRSKDWEVTRWHSYQHRDDGILEARRERLDDQEENIFVVTSATFIVFFDTEGHKEFHKI</sequence>
<protein>
    <submittedName>
        <fullName evidence="2">Uncharacterized protein</fullName>
    </submittedName>
</protein>
<dbReference type="WBParaSite" id="ACRNAN_scaffold8397.g9728.t1">
    <property type="protein sequence ID" value="ACRNAN_scaffold8397.g9728.t1"/>
    <property type="gene ID" value="ACRNAN_scaffold8397.g9728"/>
</dbReference>
<evidence type="ECO:0000313" key="1">
    <source>
        <dbReference type="Proteomes" id="UP000887540"/>
    </source>
</evidence>
<reference evidence="2" key="1">
    <citation type="submission" date="2022-11" db="UniProtKB">
        <authorList>
            <consortium name="WormBaseParasite"/>
        </authorList>
    </citation>
    <scope>IDENTIFICATION</scope>
</reference>
<dbReference type="Proteomes" id="UP000887540">
    <property type="component" value="Unplaced"/>
</dbReference>
<evidence type="ECO:0000313" key="2">
    <source>
        <dbReference type="WBParaSite" id="ACRNAN_scaffold8397.g9728.t1"/>
    </source>
</evidence>
<keyword evidence="1" id="KW-1185">Reference proteome</keyword>